<gene>
    <name evidence="2" type="ORF">F7Q93_15145</name>
</gene>
<feature type="region of interest" description="Disordered" evidence="1">
    <location>
        <begin position="77"/>
        <end position="99"/>
    </location>
</feature>
<proteinExistence type="predicted"/>
<comment type="caution">
    <text evidence="2">The sequence shown here is derived from an EMBL/GenBank/DDBJ whole genome shotgun (WGS) entry which is preliminary data.</text>
</comment>
<sequence>MNHPTIAPAHIAGMNVQFVRRSIADEIERLISILDQIDGDCDLEHEPLESNFAGSQFGVASSFRGDELELCLSDIEDDESDFEPDEEGGYEEETYDGATREYWEARA</sequence>
<dbReference type="AlphaFoldDB" id="A0A643EXD8"/>
<organism evidence="2">
    <name type="scientific">Brucella pituitosa</name>
    <dbReference type="NCBI Taxonomy" id="571256"/>
    <lineage>
        <taxon>Bacteria</taxon>
        <taxon>Pseudomonadati</taxon>
        <taxon>Pseudomonadota</taxon>
        <taxon>Alphaproteobacteria</taxon>
        <taxon>Hyphomicrobiales</taxon>
        <taxon>Brucellaceae</taxon>
        <taxon>Brucella/Ochrobactrum group</taxon>
        <taxon>Brucella</taxon>
    </lineage>
</organism>
<feature type="compositionally biased region" description="Acidic residues" evidence="1">
    <location>
        <begin position="77"/>
        <end position="95"/>
    </location>
</feature>
<evidence type="ECO:0000256" key="1">
    <source>
        <dbReference type="SAM" id="MobiDB-lite"/>
    </source>
</evidence>
<protein>
    <submittedName>
        <fullName evidence="2">Uncharacterized protein</fullName>
    </submittedName>
</protein>
<dbReference type="EMBL" id="VZPE01000006">
    <property type="protein sequence ID" value="KAB0570574.1"/>
    <property type="molecule type" value="Genomic_DNA"/>
</dbReference>
<name>A0A643EXD8_9HYPH</name>
<accession>A0A643EXD8</accession>
<dbReference type="RefSeq" id="WP_128093997.1">
    <property type="nucleotide sequence ID" value="NZ_JBHEEN010000006.1"/>
</dbReference>
<evidence type="ECO:0000313" key="2">
    <source>
        <dbReference type="EMBL" id="KAB0570574.1"/>
    </source>
</evidence>
<reference evidence="2" key="1">
    <citation type="submission" date="2019-09" db="EMBL/GenBank/DDBJ databases">
        <title>Draft genome sequences of 48 bacterial type strains from the CCUG.</title>
        <authorList>
            <person name="Tunovic T."/>
            <person name="Pineiro-Iglesias B."/>
            <person name="Unosson C."/>
            <person name="Inganas E."/>
            <person name="Ohlen M."/>
            <person name="Cardew S."/>
            <person name="Jensie-Markopoulos S."/>
            <person name="Salva-Serra F."/>
            <person name="Jaen-Luchoro D."/>
            <person name="Karlsson R."/>
            <person name="Svensson-Stadler L."/>
            <person name="Chun J."/>
            <person name="Moore E."/>
        </authorList>
    </citation>
    <scope>NUCLEOTIDE SEQUENCE</scope>
    <source>
        <strain evidence="2">CCUG 50899</strain>
    </source>
</reference>